<dbReference type="Proteomes" id="UP000807469">
    <property type="component" value="Unassembled WGS sequence"/>
</dbReference>
<protein>
    <submittedName>
        <fullName evidence="1">Uncharacterized protein</fullName>
    </submittedName>
</protein>
<name>A0A9P5YN22_9AGAR</name>
<keyword evidence="2" id="KW-1185">Reference proteome</keyword>
<organism evidence="1 2">
    <name type="scientific">Pholiota conissans</name>
    <dbReference type="NCBI Taxonomy" id="109636"/>
    <lineage>
        <taxon>Eukaryota</taxon>
        <taxon>Fungi</taxon>
        <taxon>Dikarya</taxon>
        <taxon>Basidiomycota</taxon>
        <taxon>Agaricomycotina</taxon>
        <taxon>Agaricomycetes</taxon>
        <taxon>Agaricomycetidae</taxon>
        <taxon>Agaricales</taxon>
        <taxon>Agaricineae</taxon>
        <taxon>Strophariaceae</taxon>
        <taxon>Pholiota</taxon>
    </lineage>
</organism>
<gene>
    <name evidence="1" type="ORF">BDN70DRAFT_938372</name>
</gene>
<evidence type="ECO:0000313" key="2">
    <source>
        <dbReference type="Proteomes" id="UP000807469"/>
    </source>
</evidence>
<sequence length="160" mass="17708">MLPVAAGLDVVNKEKEAVVTPLSLVPEAHHIAVTILGRSLLPAPRSPLLLTLSLLTHRHQHGLSRPLLVSRVVDVLPVHHPSSSVVRHRPFLLPPSKSSSTLLHLLPQGDNTMRVYDAQRVFPTIASFLLPPSPYDLQCPTCDLHNTRERFKQDGTNDLR</sequence>
<dbReference type="AlphaFoldDB" id="A0A9P5YN22"/>
<reference evidence="1" key="1">
    <citation type="submission" date="2020-11" db="EMBL/GenBank/DDBJ databases">
        <authorList>
            <consortium name="DOE Joint Genome Institute"/>
            <person name="Ahrendt S."/>
            <person name="Riley R."/>
            <person name="Andreopoulos W."/>
            <person name="Labutti K."/>
            <person name="Pangilinan J."/>
            <person name="Ruiz-Duenas F.J."/>
            <person name="Barrasa J.M."/>
            <person name="Sanchez-Garcia M."/>
            <person name="Camarero S."/>
            <person name="Miyauchi S."/>
            <person name="Serrano A."/>
            <person name="Linde D."/>
            <person name="Babiker R."/>
            <person name="Drula E."/>
            <person name="Ayuso-Fernandez I."/>
            <person name="Pacheco R."/>
            <person name="Padilla G."/>
            <person name="Ferreira P."/>
            <person name="Barriuso J."/>
            <person name="Kellner H."/>
            <person name="Castanera R."/>
            <person name="Alfaro M."/>
            <person name="Ramirez L."/>
            <person name="Pisabarro A.G."/>
            <person name="Kuo A."/>
            <person name="Tritt A."/>
            <person name="Lipzen A."/>
            <person name="He G."/>
            <person name="Yan M."/>
            <person name="Ng V."/>
            <person name="Cullen D."/>
            <person name="Martin F."/>
            <person name="Rosso M.-N."/>
            <person name="Henrissat B."/>
            <person name="Hibbett D."/>
            <person name="Martinez A.T."/>
            <person name="Grigoriev I.V."/>
        </authorList>
    </citation>
    <scope>NUCLEOTIDE SEQUENCE</scope>
    <source>
        <strain evidence="1">CIRM-BRFM 674</strain>
    </source>
</reference>
<proteinExistence type="predicted"/>
<dbReference type="EMBL" id="MU155567">
    <property type="protein sequence ID" value="KAF9472182.1"/>
    <property type="molecule type" value="Genomic_DNA"/>
</dbReference>
<accession>A0A9P5YN22</accession>
<evidence type="ECO:0000313" key="1">
    <source>
        <dbReference type="EMBL" id="KAF9472182.1"/>
    </source>
</evidence>
<comment type="caution">
    <text evidence="1">The sequence shown here is derived from an EMBL/GenBank/DDBJ whole genome shotgun (WGS) entry which is preliminary data.</text>
</comment>